<dbReference type="CDD" id="cd22160">
    <property type="entry name" value="F-box_AtFBL13-like"/>
    <property type="match status" value="1"/>
</dbReference>
<dbReference type="Pfam" id="PF24758">
    <property type="entry name" value="LRR_At5g56370"/>
    <property type="match status" value="1"/>
</dbReference>
<dbReference type="InterPro" id="IPR055302">
    <property type="entry name" value="F-box_dom-containing"/>
</dbReference>
<dbReference type="InterPro" id="IPR053781">
    <property type="entry name" value="F-box_AtFBL13-like"/>
</dbReference>
<dbReference type="OrthoDB" id="1939276at2759"/>
<evidence type="ECO:0000259" key="3">
    <source>
        <dbReference type="Pfam" id="PF24758"/>
    </source>
</evidence>
<evidence type="ECO:0000313" key="4">
    <source>
        <dbReference type="EMBL" id="RCV44551.1"/>
    </source>
</evidence>
<dbReference type="EMBL" id="CM003536">
    <property type="protein sequence ID" value="RCV44551.1"/>
    <property type="molecule type" value="Genomic_DNA"/>
</dbReference>
<dbReference type="PANTHER" id="PTHR32141:SF123">
    <property type="entry name" value="F-BOX DOMAIN-CONTAINING PROTEIN"/>
    <property type="match status" value="1"/>
</dbReference>
<proteinExistence type="predicted"/>
<dbReference type="InterPro" id="IPR006566">
    <property type="entry name" value="FBD"/>
</dbReference>
<dbReference type="InterPro" id="IPR055411">
    <property type="entry name" value="LRR_FXL15/At3g58940/PEG3-like"/>
</dbReference>
<name>A0A368SQ80_SETIT</name>
<dbReference type="AlphaFoldDB" id="A0A368SQ80"/>
<sequence length="505" mass="55901">MEAAAPGAKKRRAEAPETGTSSTPATAATDTPTPEATPIKKTGAHSSQEPPPPGAGGEDGGVDRISGLPDAILGDIISLLPTKEAARTQVLASRWAHLWRAAPLNLDCRDLPEADDEVLAGVVSRILSAHRGPGRLFRVPAHHVHDRAATVDAWLRSPALDNLQEIEFCDHRRPAPEQPPTPPASLFRFSATLRAATICRCHIPDGGPVQGIRFPQLQQLGLVRVRISEGSLHSMISRSSFPALEYLFLDSSHGFRCVRINSTSLRSIGVRTDYYGQDLRFQELVIEDAPCLEKLLCAQRVGFHVSVMAAPKLETLGSLSNWPSKLSRSRHVFGSTVFQGLDLVSFTSAVRGVKILSVDLLIGNLDMVIGLMKCFPCLEKLYVKGSISGRREKNLWRRKHRHLIQCFDSHIKTLVLENYEGIKSHVSFASFFLLNARELEFMRLEVAQKNCNEEFFAEQRVKLQVEGRACRGARLDFALNRCHCRIIHIDHVHDLTIADPFECTC</sequence>
<dbReference type="InterPro" id="IPR036047">
    <property type="entry name" value="F-box-like_dom_sf"/>
</dbReference>
<gene>
    <name evidence="4" type="ORF">SETIT_9G383200v2</name>
</gene>
<feature type="domain" description="FBD" evidence="2">
    <location>
        <begin position="401"/>
        <end position="443"/>
    </location>
</feature>
<reference evidence="4" key="2">
    <citation type="submission" date="2015-07" db="EMBL/GenBank/DDBJ databases">
        <authorList>
            <person name="Noorani M."/>
        </authorList>
    </citation>
    <scope>NUCLEOTIDE SEQUENCE</scope>
    <source>
        <strain evidence="4">Yugu1</strain>
    </source>
</reference>
<accession>A0A368SQ80</accession>
<reference evidence="4" key="1">
    <citation type="journal article" date="2012" name="Nat. Biotechnol.">
        <title>Reference genome sequence of the model plant Setaria.</title>
        <authorList>
            <person name="Bennetzen J.L."/>
            <person name="Schmutz J."/>
            <person name="Wang H."/>
            <person name="Percifield R."/>
            <person name="Hawkins J."/>
            <person name="Pontaroli A.C."/>
            <person name="Estep M."/>
            <person name="Feng L."/>
            <person name="Vaughn J.N."/>
            <person name="Grimwood J."/>
            <person name="Jenkins J."/>
            <person name="Barry K."/>
            <person name="Lindquist E."/>
            <person name="Hellsten U."/>
            <person name="Deshpande S."/>
            <person name="Wang X."/>
            <person name="Wu X."/>
            <person name="Mitros T."/>
            <person name="Triplett J."/>
            <person name="Yang X."/>
            <person name="Ye C.Y."/>
            <person name="Mauro-Herrera M."/>
            <person name="Wang L."/>
            <person name="Li P."/>
            <person name="Sharma M."/>
            <person name="Sharma R."/>
            <person name="Ronald P.C."/>
            <person name="Panaud O."/>
            <person name="Kellogg E.A."/>
            <person name="Brutnell T.P."/>
            <person name="Doust A.N."/>
            <person name="Tuskan G.A."/>
            <person name="Rokhsar D."/>
            <person name="Devos K.M."/>
        </authorList>
    </citation>
    <scope>NUCLEOTIDE SEQUENCE [LARGE SCALE GENOMIC DNA]</scope>
    <source>
        <strain evidence="4">Yugu1</strain>
    </source>
</reference>
<feature type="domain" description="F-box/LRR-repeat protein 15/At3g58940/PEG3-like LRR" evidence="3">
    <location>
        <begin position="151"/>
        <end position="383"/>
    </location>
</feature>
<feature type="compositionally biased region" description="Low complexity" evidence="1">
    <location>
        <begin position="16"/>
        <end position="37"/>
    </location>
</feature>
<protein>
    <submittedName>
        <fullName evidence="4">Uncharacterized protein</fullName>
    </submittedName>
</protein>
<feature type="region of interest" description="Disordered" evidence="1">
    <location>
        <begin position="1"/>
        <end position="65"/>
    </location>
</feature>
<dbReference type="PANTHER" id="PTHR32141">
    <property type="match status" value="1"/>
</dbReference>
<dbReference type="SUPFAM" id="SSF81383">
    <property type="entry name" value="F-box domain"/>
    <property type="match status" value="1"/>
</dbReference>
<evidence type="ECO:0000256" key="1">
    <source>
        <dbReference type="SAM" id="MobiDB-lite"/>
    </source>
</evidence>
<dbReference type="Pfam" id="PF08387">
    <property type="entry name" value="FBD"/>
    <property type="match status" value="1"/>
</dbReference>
<organism evidence="4">
    <name type="scientific">Setaria italica</name>
    <name type="common">Foxtail millet</name>
    <name type="synonym">Panicum italicum</name>
    <dbReference type="NCBI Taxonomy" id="4555"/>
    <lineage>
        <taxon>Eukaryota</taxon>
        <taxon>Viridiplantae</taxon>
        <taxon>Streptophyta</taxon>
        <taxon>Embryophyta</taxon>
        <taxon>Tracheophyta</taxon>
        <taxon>Spermatophyta</taxon>
        <taxon>Magnoliopsida</taxon>
        <taxon>Liliopsida</taxon>
        <taxon>Poales</taxon>
        <taxon>Poaceae</taxon>
        <taxon>PACMAD clade</taxon>
        <taxon>Panicoideae</taxon>
        <taxon>Panicodae</taxon>
        <taxon>Paniceae</taxon>
        <taxon>Cenchrinae</taxon>
        <taxon>Setaria</taxon>
    </lineage>
</organism>
<evidence type="ECO:0000259" key="2">
    <source>
        <dbReference type="Pfam" id="PF08387"/>
    </source>
</evidence>